<evidence type="ECO:0000256" key="3">
    <source>
        <dbReference type="ARBA" id="ARBA00023125"/>
    </source>
</evidence>
<dbReference type="Gene3D" id="3.40.50.2300">
    <property type="match status" value="2"/>
</dbReference>
<keyword evidence="2" id="KW-0805">Transcription regulation</keyword>
<keyword evidence="7" id="KW-1185">Reference proteome</keyword>
<dbReference type="Pfam" id="PF13377">
    <property type="entry name" value="Peripla_BP_3"/>
    <property type="match status" value="1"/>
</dbReference>
<dbReference type="SUPFAM" id="SSF53822">
    <property type="entry name" value="Periplasmic binding protein-like I"/>
    <property type="match status" value="1"/>
</dbReference>
<dbReference type="Pfam" id="PF00356">
    <property type="entry name" value="LacI"/>
    <property type="match status" value="1"/>
</dbReference>
<evidence type="ECO:0000259" key="5">
    <source>
        <dbReference type="PROSITE" id="PS50932"/>
    </source>
</evidence>
<dbReference type="CDD" id="cd06267">
    <property type="entry name" value="PBP1_LacI_sugar_binding-like"/>
    <property type="match status" value="1"/>
</dbReference>
<keyword evidence="1" id="KW-0678">Repressor</keyword>
<dbReference type="PANTHER" id="PTHR30146">
    <property type="entry name" value="LACI-RELATED TRANSCRIPTIONAL REPRESSOR"/>
    <property type="match status" value="1"/>
</dbReference>
<evidence type="ECO:0000256" key="2">
    <source>
        <dbReference type="ARBA" id="ARBA00023015"/>
    </source>
</evidence>
<name>A0ABU4PMP0_9SPHN</name>
<dbReference type="EMBL" id="JAWXXV010000001">
    <property type="protein sequence ID" value="MDX5984383.1"/>
    <property type="molecule type" value="Genomic_DNA"/>
</dbReference>
<dbReference type="InterPro" id="IPR046335">
    <property type="entry name" value="LacI/GalR-like_sensor"/>
</dbReference>
<dbReference type="PANTHER" id="PTHR30146:SF148">
    <property type="entry name" value="HTH-TYPE TRANSCRIPTIONAL REPRESSOR PURR-RELATED"/>
    <property type="match status" value="1"/>
</dbReference>
<sequence>MGDAKRARPPTLKDLAREAGVSLTSASYAINGTGSVGPKTRAHILDVAKRIGFRLNLSAKSMKSGRSGMLALIIPDLGNPFFAALVQAVFREARAAGYQIYMTNTEGSEEIEAEALAMAVGLRVDGLIWFSIRDKDTSDGILSNTPTVVLDRTVPGYDTVSVDYLEAGRLAGQYLLERGHSRIGIVSGPLDIASMRDRCAGVVEAFRKGGEIVFNLENSFSLDLEPIVKARLIEDRPTAVFAGADIIAIGVIRFAQTQGLAVPADLSVLGFDDIDLASLTQPQLSTCEIPIEHLAGRALQTLVARIKGRDDAIQSLLVESRVIERESVARLLPLLPVEAGHAVRSDGTCQ</sequence>
<accession>A0ABU4PMP0</accession>
<dbReference type="RefSeq" id="WP_010403401.1">
    <property type="nucleotide sequence ID" value="NZ_JAWXXV010000001.1"/>
</dbReference>
<evidence type="ECO:0000256" key="1">
    <source>
        <dbReference type="ARBA" id="ARBA00022491"/>
    </source>
</evidence>
<dbReference type="PROSITE" id="PS00356">
    <property type="entry name" value="HTH_LACI_1"/>
    <property type="match status" value="1"/>
</dbReference>
<feature type="domain" description="HTH lacI-type" evidence="5">
    <location>
        <begin position="10"/>
        <end position="64"/>
    </location>
</feature>
<dbReference type="Gene3D" id="1.10.260.40">
    <property type="entry name" value="lambda repressor-like DNA-binding domains"/>
    <property type="match status" value="1"/>
</dbReference>
<proteinExistence type="predicted"/>
<dbReference type="GO" id="GO:0003677">
    <property type="term" value="F:DNA binding"/>
    <property type="evidence" value="ECO:0007669"/>
    <property type="project" value="UniProtKB-KW"/>
</dbReference>
<dbReference type="InterPro" id="IPR010982">
    <property type="entry name" value="Lambda_DNA-bd_dom_sf"/>
</dbReference>
<dbReference type="PROSITE" id="PS50932">
    <property type="entry name" value="HTH_LACI_2"/>
    <property type="match status" value="1"/>
</dbReference>
<keyword evidence="3 6" id="KW-0238">DNA-binding</keyword>
<dbReference type="CDD" id="cd01392">
    <property type="entry name" value="HTH_LacI"/>
    <property type="match status" value="1"/>
</dbReference>
<comment type="caution">
    <text evidence="6">The sequence shown here is derived from an EMBL/GenBank/DDBJ whole genome shotgun (WGS) entry which is preliminary data.</text>
</comment>
<organism evidence="6 7">
    <name type="scientific">Sphingomonas echinoides</name>
    <dbReference type="NCBI Taxonomy" id="59803"/>
    <lineage>
        <taxon>Bacteria</taxon>
        <taxon>Pseudomonadati</taxon>
        <taxon>Pseudomonadota</taxon>
        <taxon>Alphaproteobacteria</taxon>
        <taxon>Sphingomonadales</taxon>
        <taxon>Sphingomonadaceae</taxon>
        <taxon>Sphingomonas</taxon>
    </lineage>
</organism>
<protein>
    <submittedName>
        <fullName evidence="6">LacI family DNA-binding transcriptional regulator</fullName>
    </submittedName>
</protein>
<dbReference type="Proteomes" id="UP001279660">
    <property type="component" value="Unassembled WGS sequence"/>
</dbReference>
<gene>
    <name evidence="6" type="ORF">SIL82_08920</name>
</gene>
<reference evidence="6 7" key="1">
    <citation type="submission" date="2023-11" db="EMBL/GenBank/DDBJ databases">
        <title>MicrobeMod: A computational toolkit for identifying prokaryotic methylation and restriction-modification with nanopore sequencing.</title>
        <authorList>
            <person name="Crits-Christoph A."/>
            <person name="Kang S.C."/>
            <person name="Lee H."/>
            <person name="Ostrov N."/>
        </authorList>
    </citation>
    <scope>NUCLEOTIDE SEQUENCE [LARGE SCALE GENOMIC DNA]</scope>
    <source>
        <strain evidence="6 7">ATCC 14820</strain>
    </source>
</reference>
<evidence type="ECO:0000313" key="7">
    <source>
        <dbReference type="Proteomes" id="UP001279660"/>
    </source>
</evidence>
<keyword evidence="4" id="KW-0804">Transcription</keyword>
<dbReference type="SMART" id="SM00354">
    <property type="entry name" value="HTH_LACI"/>
    <property type="match status" value="1"/>
</dbReference>
<dbReference type="InterPro" id="IPR000843">
    <property type="entry name" value="HTH_LacI"/>
</dbReference>
<dbReference type="SUPFAM" id="SSF47413">
    <property type="entry name" value="lambda repressor-like DNA-binding domains"/>
    <property type="match status" value="1"/>
</dbReference>
<evidence type="ECO:0000256" key="4">
    <source>
        <dbReference type="ARBA" id="ARBA00023163"/>
    </source>
</evidence>
<dbReference type="InterPro" id="IPR028082">
    <property type="entry name" value="Peripla_BP_I"/>
</dbReference>
<evidence type="ECO:0000313" key="6">
    <source>
        <dbReference type="EMBL" id="MDX5984383.1"/>
    </source>
</evidence>